<evidence type="ECO:0000313" key="9">
    <source>
        <dbReference type="EMBL" id="KHF44781.1"/>
    </source>
</evidence>
<keyword evidence="6" id="KW-0812">Transmembrane</keyword>
<sequence>MRRLVAFVTALAVALLTVITAALPASAHNVLISSSPAEGEELDTPPTEVVLTFDQPVQDADVNEIAVTGPNGDQWAEGTVEVDGATVTAPLRPLGPAGEYVIGYRVLSADGHPVSAEIRFTLTSPGPGQASGTPDSGPNTDRGDSPQGENAQDDATTDTAAEQGDSEGIPVWVWIVGAAVLLIAGLVVALRMGKSQD</sequence>
<dbReference type="Proteomes" id="UP000030848">
    <property type="component" value="Unassembled WGS sequence"/>
</dbReference>
<dbReference type="InterPro" id="IPR014755">
    <property type="entry name" value="Cu-Rt/internalin_Ig-like"/>
</dbReference>
<evidence type="ECO:0000313" key="10">
    <source>
        <dbReference type="Proteomes" id="UP000030848"/>
    </source>
</evidence>
<evidence type="ECO:0000256" key="6">
    <source>
        <dbReference type="SAM" id="Phobius"/>
    </source>
</evidence>
<dbReference type="InterPro" id="IPR032694">
    <property type="entry name" value="CopC/D"/>
</dbReference>
<feature type="transmembrane region" description="Helical" evidence="6">
    <location>
        <begin position="171"/>
        <end position="190"/>
    </location>
</feature>
<feature type="signal peptide" evidence="7">
    <location>
        <begin position="1"/>
        <end position="27"/>
    </location>
</feature>
<dbReference type="GO" id="GO:0042597">
    <property type="term" value="C:periplasmic space"/>
    <property type="evidence" value="ECO:0007669"/>
    <property type="project" value="InterPro"/>
</dbReference>
<feature type="domain" description="CopC" evidence="8">
    <location>
        <begin position="28"/>
        <end position="122"/>
    </location>
</feature>
<dbReference type="GO" id="GO:0030313">
    <property type="term" value="C:cell envelope"/>
    <property type="evidence" value="ECO:0007669"/>
    <property type="project" value="UniProtKB-SubCell"/>
</dbReference>
<keyword evidence="6" id="KW-1133">Transmembrane helix</keyword>
<dbReference type="AlphaFoldDB" id="A0A837DDZ2"/>
<dbReference type="GO" id="GO:0005507">
    <property type="term" value="F:copper ion binding"/>
    <property type="evidence" value="ECO:0007669"/>
    <property type="project" value="InterPro"/>
</dbReference>
<feature type="region of interest" description="Disordered" evidence="5">
    <location>
        <begin position="121"/>
        <end position="164"/>
    </location>
</feature>
<dbReference type="InterPro" id="IPR007348">
    <property type="entry name" value="CopC_dom"/>
</dbReference>
<keyword evidence="4" id="KW-0186">Copper</keyword>
<dbReference type="SUPFAM" id="SSF81296">
    <property type="entry name" value="E set domains"/>
    <property type="match status" value="1"/>
</dbReference>
<dbReference type="OrthoDB" id="5242236at2"/>
<dbReference type="InterPro" id="IPR014756">
    <property type="entry name" value="Ig_E-set"/>
</dbReference>
<keyword evidence="2" id="KW-0479">Metal-binding</keyword>
<dbReference type="RefSeq" id="WP_012795582.1">
    <property type="nucleotide sequence ID" value="NZ_CALJZO010000037.1"/>
</dbReference>
<reference evidence="9 10" key="1">
    <citation type="submission" date="2014-10" db="EMBL/GenBank/DDBJ databases">
        <title>Genome sequence of Micropolyspora internatus JCM3315.</title>
        <authorList>
            <person name="Shin S.-K."/>
            <person name="Yi H."/>
        </authorList>
    </citation>
    <scope>NUCLEOTIDE SEQUENCE [LARGE SCALE GENOMIC DNA]</scope>
    <source>
        <strain evidence="9 10">JCM 3315</strain>
    </source>
</reference>
<keyword evidence="3 7" id="KW-0732">Signal</keyword>
<dbReference type="Pfam" id="PF04234">
    <property type="entry name" value="CopC"/>
    <property type="match status" value="1"/>
</dbReference>
<dbReference type="PANTHER" id="PTHR34820:SF4">
    <property type="entry name" value="INNER MEMBRANE PROTEIN YEBZ"/>
    <property type="match status" value="1"/>
</dbReference>
<name>A0A837DDZ2_9PSEU</name>
<comment type="caution">
    <text evidence="9">The sequence shown here is derived from an EMBL/GenBank/DDBJ whole genome shotgun (WGS) entry which is preliminary data.</text>
</comment>
<dbReference type="Gene3D" id="2.60.40.1220">
    <property type="match status" value="1"/>
</dbReference>
<dbReference type="GO" id="GO:0005886">
    <property type="term" value="C:plasma membrane"/>
    <property type="evidence" value="ECO:0007669"/>
    <property type="project" value="TreeGrafter"/>
</dbReference>
<dbReference type="GO" id="GO:0046688">
    <property type="term" value="P:response to copper ion"/>
    <property type="evidence" value="ECO:0007669"/>
    <property type="project" value="InterPro"/>
</dbReference>
<evidence type="ECO:0000256" key="5">
    <source>
        <dbReference type="SAM" id="MobiDB-lite"/>
    </source>
</evidence>
<evidence type="ECO:0000259" key="8">
    <source>
        <dbReference type="Pfam" id="PF04234"/>
    </source>
</evidence>
<feature type="chain" id="PRO_5032472820" evidence="7">
    <location>
        <begin position="28"/>
        <end position="197"/>
    </location>
</feature>
<feature type="compositionally biased region" description="Polar residues" evidence="5">
    <location>
        <begin position="121"/>
        <end position="139"/>
    </location>
</feature>
<evidence type="ECO:0000256" key="1">
    <source>
        <dbReference type="ARBA" id="ARBA00004196"/>
    </source>
</evidence>
<proteinExistence type="predicted"/>
<accession>A0A837DDZ2</accession>
<dbReference type="GO" id="GO:0006825">
    <property type="term" value="P:copper ion transport"/>
    <property type="evidence" value="ECO:0007669"/>
    <property type="project" value="InterPro"/>
</dbReference>
<evidence type="ECO:0000256" key="7">
    <source>
        <dbReference type="SAM" id="SignalP"/>
    </source>
</evidence>
<dbReference type="PANTHER" id="PTHR34820">
    <property type="entry name" value="INNER MEMBRANE PROTEIN YEBZ"/>
    <property type="match status" value="1"/>
</dbReference>
<evidence type="ECO:0000256" key="3">
    <source>
        <dbReference type="ARBA" id="ARBA00022729"/>
    </source>
</evidence>
<dbReference type="EMBL" id="JRZE01000003">
    <property type="protein sequence ID" value="KHF44781.1"/>
    <property type="molecule type" value="Genomic_DNA"/>
</dbReference>
<organism evidence="9 10">
    <name type="scientific">Saccharomonospora viridis</name>
    <dbReference type="NCBI Taxonomy" id="1852"/>
    <lineage>
        <taxon>Bacteria</taxon>
        <taxon>Bacillati</taxon>
        <taxon>Actinomycetota</taxon>
        <taxon>Actinomycetes</taxon>
        <taxon>Pseudonocardiales</taxon>
        <taxon>Pseudonocardiaceae</taxon>
        <taxon>Saccharomonospora</taxon>
    </lineage>
</organism>
<evidence type="ECO:0000256" key="4">
    <source>
        <dbReference type="ARBA" id="ARBA00023008"/>
    </source>
</evidence>
<keyword evidence="6" id="KW-0472">Membrane</keyword>
<evidence type="ECO:0000256" key="2">
    <source>
        <dbReference type="ARBA" id="ARBA00022723"/>
    </source>
</evidence>
<gene>
    <name evidence="9" type="ORF">MINT15_16630</name>
</gene>
<dbReference type="OMA" id="HGKKADE"/>
<comment type="subcellular location">
    <subcellularLocation>
        <location evidence="1">Cell envelope</location>
    </subcellularLocation>
</comment>
<protein>
    <submittedName>
        <fullName evidence="9">Copper resistance protein C</fullName>
    </submittedName>
</protein>